<feature type="compositionally biased region" description="Low complexity" evidence="1">
    <location>
        <begin position="57"/>
        <end position="68"/>
    </location>
</feature>
<gene>
    <name evidence="2" type="ORF">T440DRAFT_479017</name>
</gene>
<evidence type="ECO:0000256" key="1">
    <source>
        <dbReference type="SAM" id="MobiDB-lite"/>
    </source>
</evidence>
<proteinExistence type="predicted"/>
<protein>
    <submittedName>
        <fullName evidence="2">Uncharacterized protein</fullName>
    </submittedName>
</protein>
<name>A0A6A7B5W4_9PLEO</name>
<sequence length="118" mass="12847">MATPQQPPQQPSMRLAEILSDLVSLRVCDPAAALALVSTRAVSTHNKQITTNKSTSTNADADAAANTDTNKDEEEQDVDLKRAKELLSLHYQVKQAHKQGELRRGLEEARGSVERALG</sequence>
<dbReference type="OrthoDB" id="5394455at2759"/>
<organism evidence="2 3">
    <name type="scientific">Plenodomus tracheiphilus IPT5</name>
    <dbReference type="NCBI Taxonomy" id="1408161"/>
    <lineage>
        <taxon>Eukaryota</taxon>
        <taxon>Fungi</taxon>
        <taxon>Dikarya</taxon>
        <taxon>Ascomycota</taxon>
        <taxon>Pezizomycotina</taxon>
        <taxon>Dothideomycetes</taxon>
        <taxon>Pleosporomycetidae</taxon>
        <taxon>Pleosporales</taxon>
        <taxon>Pleosporineae</taxon>
        <taxon>Leptosphaeriaceae</taxon>
        <taxon>Plenodomus</taxon>
    </lineage>
</organism>
<feature type="region of interest" description="Disordered" evidence="1">
    <location>
        <begin position="97"/>
        <end position="118"/>
    </location>
</feature>
<dbReference type="AlphaFoldDB" id="A0A6A7B5W4"/>
<evidence type="ECO:0000313" key="3">
    <source>
        <dbReference type="Proteomes" id="UP000799423"/>
    </source>
</evidence>
<dbReference type="EMBL" id="MU006305">
    <property type="protein sequence ID" value="KAF2850723.1"/>
    <property type="molecule type" value="Genomic_DNA"/>
</dbReference>
<feature type="region of interest" description="Disordered" evidence="1">
    <location>
        <begin position="41"/>
        <end position="77"/>
    </location>
</feature>
<dbReference type="Proteomes" id="UP000799423">
    <property type="component" value="Unassembled WGS sequence"/>
</dbReference>
<evidence type="ECO:0000313" key="2">
    <source>
        <dbReference type="EMBL" id="KAF2850723.1"/>
    </source>
</evidence>
<feature type="compositionally biased region" description="Polar residues" evidence="1">
    <location>
        <begin position="41"/>
        <end position="56"/>
    </location>
</feature>
<accession>A0A6A7B5W4</accession>
<keyword evidence="3" id="KW-1185">Reference proteome</keyword>
<feature type="compositionally biased region" description="Basic and acidic residues" evidence="1">
    <location>
        <begin position="98"/>
        <end position="118"/>
    </location>
</feature>
<reference evidence="2" key="1">
    <citation type="submission" date="2020-01" db="EMBL/GenBank/DDBJ databases">
        <authorList>
            <consortium name="DOE Joint Genome Institute"/>
            <person name="Haridas S."/>
            <person name="Albert R."/>
            <person name="Binder M."/>
            <person name="Bloem J."/>
            <person name="Labutti K."/>
            <person name="Salamov A."/>
            <person name="Andreopoulos B."/>
            <person name="Baker S.E."/>
            <person name="Barry K."/>
            <person name="Bills G."/>
            <person name="Bluhm B.H."/>
            <person name="Cannon C."/>
            <person name="Castanera R."/>
            <person name="Culley D.E."/>
            <person name="Daum C."/>
            <person name="Ezra D."/>
            <person name="Gonzalez J.B."/>
            <person name="Henrissat B."/>
            <person name="Kuo A."/>
            <person name="Liang C."/>
            <person name="Lipzen A."/>
            <person name="Lutzoni F."/>
            <person name="Magnuson J."/>
            <person name="Mondo S."/>
            <person name="Nolan M."/>
            <person name="Ohm R."/>
            <person name="Pangilinan J."/>
            <person name="Park H.-J."/>
            <person name="Ramirez L."/>
            <person name="Alfaro M."/>
            <person name="Sun H."/>
            <person name="Tritt A."/>
            <person name="Yoshinaga Y."/>
            <person name="Zwiers L.-H."/>
            <person name="Turgeon B.G."/>
            <person name="Goodwin S.B."/>
            <person name="Spatafora J.W."/>
            <person name="Crous P.W."/>
            <person name="Grigoriev I.V."/>
        </authorList>
    </citation>
    <scope>NUCLEOTIDE SEQUENCE</scope>
    <source>
        <strain evidence="2">IPT5</strain>
    </source>
</reference>